<dbReference type="RefSeq" id="WP_249864468.1">
    <property type="nucleotide sequence ID" value="NZ_CP027059.1"/>
</dbReference>
<dbReference type="GO" id="GO:0046565">
    <property type="term" value="F:3-dehydroshikimate dehydratase activity"/>
    <property type="evidence" value="ECO:0007669"/>
    <property type="project" value="UniProtKB-EC"/>
</dbReference>
<evidence type="ECO:0000259" key="1">
    <source>
        <dbReference type="Pfam" id="PF01261"/>
    </source>
</evidence>
<sequence>MKLSFTTLGCPDWELDRIIRSAAEYGFDAVDFRGLAGEMNLYKLPAFSGGVTRTREQIRGAGLAVSCFSSSVHIVSKDNFERNLAEIREYAKLCSFFDTRYIRVFGGSIGDLSRDEAVRTAVRHLEEMGAVAKEYGVKLLLETHDDWTACADVLAVMKQVDPEAAGVLWDLHHPYRMLGERPEETWAALGPWIHYTHVKDSYKKPEGGFQYCLPGEGDVPLKSMHTLLQERGYDGYYTLEWEKKWHPELAEPDIAFPQYVQFMRSLS</sequence>
<dbReference type="EMBL" id="CP027059">
    <property type="protein sequence ID" value="UQZ82319.1"/>
    <property type="molecule type" value="Genomic_DNA"/>
</dbReference>
<keyword evidence="3" id="KW-1185">Reference proteome</keyword>
<proteinExistence type="predicted"/>
<protein>
    <submittedName>
        <fullName evidence="2">3-dehydroshikimate dehydratase</fullName>
        <ecNumber evidence="2">4.2.1.118</ecNumber>
    </submittedName>
</protein>
<organism evidence="2 3">
    <name type="scientific">Paenibacillus konkukensis</name>
    <dbReference type="NCBI Taxonomy" id="2020716"/>
    <lineage>
        <taxon>Bacteria</taxon>
        <taxon>Bacillati</taxon>
        <taxon>Bacillota</taxon>
        <taxon>Bacilli</taxon>
        <taxon>Bacillales</taxon>
        <taxon>Paenibacillaceae</taxon>
        <taxon>Paenibacillus</taxon>
    </lineage>
</organism>
<evidence type="ECO:0000313" key="2">
    <source>
        <dbReference type="EMBL" id="UQZ82319.1"/>
    </source>
</evidence>
<keyword evidence="2" id="KW-0456">Lyase</keyword>
<reference evidence="2" key="2">
    <citation type="journal article" date="2021" name="J Anim Sci Technol">
        <title>Complete genome sequence of Paenibacillus konkukensis sp. nov. SK3146 as a potential probiotic strain.</title>
        <authorList>
            <person name="Jung H.I."/>
            <person name="Park S."/>
            <person name="Niu K.M."/>
            <person name="Lee S.W."/>
            <person name="Kothari D."/>
            <person name="Yi K.J."/>
            <person name="Kim S.K."/>
        </authorList>
    </citation>
    <scope>NUCLEOTIDE SEQUENCE</scope>
    <source>
        <strain evidence="2">SK3146</strain>
    </source>
</reference>
<evidence type="ECO:0000313" key="3">
    <source>
        <dbReference type="Proteomes" id="UP001057134"/>
    </source>
</evidence>
<dbReference type="InterPro" id="IPR013022">
    <property type="entry name" value="Xyl_isomerase-like_TIM-brl"/>
</dbReference>
<dbReference type="Pfam" id="PF01261">
    <property type="entry name" value="AP_endonuc_2"/>
    <property type="match status" value="1"/>
</dbReference>
<dbReference type="PANTHER" id="PTHR12110">
    <property type="entry name" value="HYDROXYPYRUVATE ISOMERASE"/>
    <property type="match status" value="1"/>
</dbReference>
<dbReference type="EC" id="4.2.1.118" evidence="2"/>
<gene>
    <name evidence="2" type="primary">asbF</name>
    <name evidence="2" type="ORF">SK3146_01476</name>
</gene>
<dbReference type="SUPFAM" id="SSF51658">
    <property type="entry name" value="Xylose isomerase-like"/>
    <property type="match status" value="1"/>
</dbReference>
<dbReference type="InterPro" id="IPR050312">
    <property type="entry name" value="IolE/XylAMocC-like"/>
</dbReference>
<reference evidence="2" key="1">
    <citation type="submission" date="2018-02" db="EMBL/GenBank/DDBJ databases">
        <authorList>
            <person name="Kim S.-K."/>
            <person name="Jung H.-I."/>
            <person name="Lee S.-W."/>
        </authorList>
    </citation>
    <scope>NUCLEOTIDE SEQUENCE</scope>
    <source>
        <strain evidence="2">SK3146</strain>
    </source>
</reference>
<dbReference type="Gene3D" id="3.20.20.150">
    <property type="entry name" value="Divalent-metal-dependent TIM barrel enzymes"/>
    <property type="match status" value="1"/>
</dbReference>
<dbReference type="Proteomes" id="UP001057134">
    <property type="component" value="Chromosome"/>
</dbReference>
<feature type="domain" description="Xylose isomerase-like TIM barrel" evidence="1">
    <location>
        <begin position="20"/>
        <end position="250"/>
    </location>
</feature>
<name>A0ABY4RLJ6_9BACL</name>
<dbReference type="InterPro" id="IPR036237">
    <property type="entry name" value="Xyl_isomerase-like_sf"/>
</dbReference>
<accession>A0ABY4RLJ6</accession>